<comment type="caution">
    <text evidence="2">The sequence shown here is derived from an EMBL/GenBank/DDBJ whole genome shotgun (WGS) entry which is preliminary data.</text>
</comment>
<gene>
    <name evidence="2" type="ORF">P7K49_028590</name>
</gene>
<sequence length="75" mass="7706">MIHLPTSSPSSPQAFSCTGHILSRLSVVCVSSSSSTLQDTGLGDGTCPGESRKGRHSEGALALLTLGDQEQPGHE</sequence>
<evidence type="ECO:0000313" key="2">
    <source>
        <dbReference type="EMBL" id="KAK2092062.1"/>
    </source>
</evidence>
<dbReference type="Proteomes" id="UP001266305">
    <property type="component" value="Unassembled WGS sequence"/>
</dbReference>
<keyword evidence="3" id="KW-1185">Reference proteome</keyword>
<protein>
    <submittedName>
        <fullName evidence="2">Uncharacterized protein</fullName>
    </submittedName>
</protein>
<reference evidence="2 3" key="1">
    <citation type="submission" date="2023-05" db="EMBL/GenBank/DDBJ databases">
        <title>B98-5 Cell Line De Novo Hybrid Assembly: An Optical Mapping Approach.</title>
        <authorList>
            <person name="Kananen K."/>
            <person name="Auerbach J.A."/>
            <person name="Kautto E."/>
            <person name="Blachly J.S."/>
        </authorList>
    </citation>
    <scope>NUCLEOTIDE SEQUENCE [LARGE SCALE GENOMIC DNA]</scope>
    <source>
        <strain evidence="2">B95-8</strain>
        <tissue evidence="2">Cell line</tissue>
    </source>
</reference>
<proteinExistence type="predicted"/>
<evidence type="ECO:0000313" key="3">
    <source>
        <dbReference type="Proteomes" id="UP001266305"/>
    </source>
</evidence>
<organism evidence="2 3">
    <name type="scientific">Saguinus oedipus</name>
    <name type="common">Cotton-top tamarin</name>
    <name type="synonym">Oedipomidas oedipus</name>
    <dbReference type="NCBI Taxonomy" id="9490"/>
    <lineage>
        <taxon>Eukaryota</taxon>
        <taxon>Metazoa</taxon>
        <taxon>Chordata</taxon>
        <taxon>Craniata</taxon>
        <taxon>Vertebrata</taxon>
        <taxon>Euteleostomi</taxon>
        <taxon>Mammalia</taxon>
        <taxon>Eutheria</taxon>
        <taxon>Euarchontoglires</taxon>
        <taxon>Primates</taxon>
        <taxon>Haplorrhini</taxon>
        <taxon>Platyrrhini</taxon>
        <taxon>Cebidae</taxon>
        <taxon>Callitrichinae</taxon>
        <taxon>Saguinus</taxon>
    </lineage>
</organism>
<name>A0ABQ9U6S2_SAGOE</name>
<dbReference type="EMBL" id="JASSZA010000015">
    <property type="protein sequence ID" value="KAK2092062.1"/>
    <property type="molecule type" value="Genomic_DNA"/>
</dbReference>
<accession>A0ABQ9U6S2</accession>
<feature type="region of interest" description="Disordered" evidence="1">
    <location>
        <begin position="35"/>
        <end position="75"/>
    </location>
</feature>
<evidence type="ECO:0000256" key="1">
    <source>
        <dbReference type="SAM" id="MobiDB-lite"/>
    </source>
</evidence>